<gene>
    <name evidence="6" type="ORF">G443_000685</name>
</gene>
<evidence type="ECO:0000313" key="6">
    <source>
        <dbReference type="EMBL" id="MCP2330415.1"/>
    </source>
</evidence>
<comment type="subcellular location">
    <subcellularLocation>
        <location evidence="1">Membrane</location>
        <topology evidence="1">Multi-pass membrane protein</topology>
    </subcellularLocation>
</comment>
<evidence type="ECO:0000256" key="3">
    <source>
        <dbReference type="ARBA" id="ARBA00022989"/>
    </source>
</evidence>
<reference evidence="6 7" key="2">
    <citation type="submission" date="2022-06" db="EMBL/GenBank/DDBJ databases">
        <title>Genomic Encyclopedia of Type Strains, Phase I: the one thousand microbial genomes (KMG-I) project.</title>
        <authorList>
            <person name="Kyrpides N."/>
        </authorList>
    </citation>
    <scope>NUCLEOTIDE SEQUENCE [LARGE SCALE GENOMIC DNA]</scope>
    <source>
        <strain evidence="6 7">DSM 43889</strain>
    </source>
</reference>
<dbReference type="EMBL" id="AUBJ02000001">
    <property type="protein sequence ID" value="MCP2330415.1"/>
    <property type="molecule type" value="Genomic_DNA"/>
</dbReference>
<feature type="transmembrane region" description="Helical" evidence="5">
    <location>
        <begin position="80"/>
        <end position="99"/>
    </location>
</feature>
<organism evidence="6 7">
    <name type="scientific">Actinoalloteichus caeruleus DSM 43889</name>
    <dbReference type="NCBI Taxonomy" id="1120930"/>
    <lineage>
        <taxon>Bacteria</taxon>
        <taxon>Bacillati</taxon>
        <taxon>Actinomycetota</taxon>
        <taxon>Actinomycetes</taxon>
        <taxon>Pseudonocardiales</taxon>
        <taxon>Pseudonocardiaceae</taxon>
        <taxon>Actinoalloteichus</taxon>
        <taxon>Actinoalloteichus cyanogriseus</taxon>
    </lineage>
</organism>
<evidence type="ECO:0000313" key="7">
    <source>
        <dbReference type="Proteomes" id="UP000791080"/>
    </source>
</evidence>
<dbReference type="Pfam" id="PF13564">
    <property type="entry name" value="DoxX_2"/>
    <property type="match status" value="1"/>
</dbReference>
<keyword evidence="2 5" id="KW-0812">Transmembrane</keyword>
<feature type="transmembrane region" description="Helical" evidence="5">
    <location>
        <begin position="111"/>
        <end position="127"/>
    </location>
</feature>
<accession>A0ABT1JD61</accession>
<reference evidence="6 7" key="1">
    <citation type="submission" date="2013-07" db="EMBL/GenBank/DDBJ databases">
        <authorList>
            <consortium name="DOE Joint Genome Institute"/>
            <person name="Reeve W."/>
            <person name="Huntemann M."/>
            <person name="Han J."/>
            <person name="Chen A."/>
            <person name="Kyrpides N."/>
            <person name="Mavromatis K."/>
            <person name="Markowitz V."/>
            <person name="Palaniappan K."/>
            <person name="Ivanova N."/>
            <person name="Schaumberg A."/>
            <person name="Pati A."/>
            <person name="Liolios K."/>
            <person name="Nordberg H.P."/>
            <person name="Cantor M.N."/>
            <person name="Hua S.X."/>
            <person name="Woyke T."/>
        </authorList>
    </citation>
    <scope>NUCLEOTIDE SEQUENCE [LARGE SCALE GENOMIC DNA]</scope>
    <source>
        <strain evidence="6 7">DSM 43889</strain>
    </source>
</reference>
<dbReference type="InterPro" id="IPR032808">
    <property type="entry name" value="DoxX"/>
</dbReference>
<name>A0ABT1JD61_ACTCY</name>
<comment type="caution">
    <text evidence="6">The sequence shown here is derived from an EMBL/GenBank/DDBJ whole genome shotgun (WGS) entry which is preliminary data.</text>
</comment>
<sequence length="132" mass="14057">MGGPAPGAFLTYVIWALQVPLALILLISGGMKLVQREELLLANMPWAEDFSSQEVKIIGGIEVAAAAGLILPGLLNFLTVMTPVAACGVVLLMIGAIVVHGRRWKFKPVPINLLLLVMAGVVAWTRFGPVPF</sequence>
<keyword evidence="4 5" id="KW-0472">Membrane</keyword>
<evidence type="ECO:0000256" key="5">
    <source>
        <dbReference type="SAM" id="Phobius"/>
    </source>
</evidence>
<proteinExistence type="predicted"/>
<keyword evidence="3 5" id="KW-1133">Transmembrane helix</keyword>
<keyword evidence="7" id="KW-1185">Reference proteome</keyword>
<evidence type="ECO:0000256" key="4">
    <source>
        <dbReference type="ARBA" id="ARBA00023136"/>
    </source>
</evidence>
<evidence type="ECO:0000256" key="1">
    <source>
        <dbReference type="ARBA" id="ARBA00004141"/>
    </source>
</evidence>
<protein>
    <submittedName>
        <fullName evidence="6">DoxX-like family protein</fullName>
    </submittedName>
</protein>
<dbReference type="Proteomes" id="UP000791080">
    <property type="component" value="Unassembled WGS sequence"/>
</dbReference>
<evidence type="ECO:0000256" key="2">
    <source>
        <dbReference type="ARBA" id="ARBA00022692"/>
    </source>
</evidence>
<feature type="transmembrane region" description="Helical" evidence="5">
    <location>
        <begin position="12"/>
        <end position="34"/>
    </location>
</feature>